<sequence length="201" mass="23330">MEIKKDSTEITSNDKKQKEKRSNYNIIALFSVFGSVIIPIAVAENTDKDFYIGAALVLSVLLILVGLFYFIKGLTIKIPRSFRMQLQTYTPEYKILLGKINIFNKETITRLEFFVWTILIPILFFILCTFVLFNLSITGDDYATLVSSLTFIVIIVTYIVGVTKRCRDINKPKMVWFAFIPPINFYIYLYLLVKEGRKLKY</sequence>
<reference evidence="2 3" key="1">
    <citation type="journal article" date="2016" name="Nat. Commun.">
        <title>Thousands of microbial genomes shed light on interconnected biogeochemical processes in an aquifer system.</title>
        <authorList>
            <person name="Anantharaman K."/>
            <person name="Brown C.T."/>
            <person name="Hug L.A."/>
            <person name="Sharon I."/>
            <person name="Castelle C.J."/>
            <person name="Probst A.J."/>
            <person name="Thomas B.C."/>
            <person name="Singh A."/>
            <person name="Wilkins M.J."/>
            <person name="Karaoz U."/>
            <person name="Brodie E.L."/>
            <person name="Williams K.H."/>
            <person name="Hubbard S.S."/>
            <person name="Banfield J.F."/>
        </authorList>
    </citation>
    <scope>NUCLEOTIDE SEQUENCE [LARGE SCALE GENOMIC DNA]</scope>
</reference>
<dbReference type="Proteomes" id="UP000177579">
    <property type="component" value="Unassembled WGS sequence"/>
</dbReference>
<keyword evidence="1" id="KW-0472">Membrane</keyword>
<dbReference type="AlphaFoldDB" id="A0A1F5TQ64"/>
<dbReference type="EMBL" id="MFGO01000015">
    <property type="protein sequence ID" value="OGF41036.1"/>
    <property type="molecule type" value="Genomic_DNA"/>
</dbReference>
<dbReference type="Pfam" id="PF05656">
    <property type="entry name" value="DUF805"/>
    <property type="match status" value="1"/>
</dbReference>
<keyword evidence="1" id="KW-0812">Transmembrane</keyword>
<keyword evidence="1" id="KW-1133">Transmembrane helix</keyword>
<feature type="transmembrane region" description="Helical" evidence="1">
    <location>
        <begin position="24"/>
        <end position="44"/>
    </location>
</feature>
<dbReference type="InterPro" id="IPR008523">
    <property type="entry name" value="DUF805"/>
</dbReference>
<accession>A0A1F5TQ64</accession>
<gene>
    <name evidence="2" type="ORF">A2531_03745</name>
</gene>
<organism evidence="2 3">
    <name type="scientific">Candidatus Falkowbacteria bacterium RIFOXYD2_FULL_34_120</name>
    <dbReference type="NCBI Taxonomy" id="1798007"/>
    <lineage>
        <taxon>Bacteria</taxon>
        <taxon>Candidatus Falkowiibacteriota</taxon>
    </lineage>
</organism>
<evidence type="ECO:0000256" key="1">
    <source>
        <dbReference type="SAM" id="Phobius"/>
    </source>
</evidence>
<feature type="transmembrane region" description="Helical" evidence="1">
    <location>
        <begin position="142"/>
        <end position="162"/>
    </location>
</feature>
<feature type="transmembrane region" description="Helical" evidence="1">
    <location>
        <begin position="174"/>
        <end position="193"/>
    </location>
</feature>
<name>A0A1F5TQ64_9BACT</name>
<comment type="caution">
    <text evidence="2">The sequence shown here is derived from an EMBL/GenBank/DDBJ whole genome shotgun (WGS) entry which is preliminary data.</text>
</comment>
<protein>
    <submittedName>
        <fullName evidence="2">Uncharacterized protein</fullName>
    </submittedName>
</protein>
<dbReference type="GO" id="GO:0016020">
    <property type="term" value="C:membrane"/>
    <property type="evidence" value="ECO:0007669"/>
    <property type="project" value="InterPro"/>
</dbReference>
<proteinExistence type="predicted"/>
<evidence type="ECO:0000313" key="3">
    <source>
        <dbReference type="Proteomes" id="UP000177579"/>
    </source>
</evidence>
<feature type="transmembrane region" description="Helical" evidence="1">
    <location>
        <begin position="50"/>
        <end position="71"/>
    </location>
</feature>
<feature type="transmembrane region" description="Helical" evidence="1">
    <location>
        <begin position="113"/>
        <end position="136"/>
    </location>
</feature>
<evidence type="ECO:0000313" key="2">
    <source>
        <dbReference type="EMBL" id="OGF41036.1"/>
    </source>
</evidence>